<evidence type="ECO:0000313" key="2">
    <source>
        <dbReference type="Proteomes" id="UP000216133"/>
    </source>
</evidence>
<protein>
    <submittedName>
        <fullName evidence="1">Uncharacterized protein</fullName>
    </submittedName>
</protein>
<comment type="caution">
    <text evidence="1">The sequence shown here is derived from an EMBL/GenBank/DDBJ whole genome shotgun (WGS) entry which is preliminary data.</text>
</comment>
<dbReference type="Proteomes" id="UP000216133">
    <property type="component" value="Unassembled WGS sequence"/>
</dbReference>
<organism evidence="1 2">
    <name type="scientific">Shouchella clausii</name>
    <name type="common">Alkalihalobacillus clausii</name>
    <dbReference type="NCBI Taxonomy" id="79880"/>
    <lineage>
        <taxon>Bacteria</taxon>
        <taxon>Bacillati</taxon>
        <taxon>Bacillota</taxon>
        <taxon>Bacilli</taxon>
        <taxon>Bacillales</taxon>
        <taxon>Bacillaceae</taxon>
        <taxon>Shouchella</taxon>
    </lineage>
</organism>
<sequence length="172" mass="20257">MILFDKEGVQKEVPVERLTVEVQQSRYKGEFDIVIKSFIKRDDDSTVENSLALTIEQAQDLGQWILEWQERDWKESANYSRELIKARYRCRYYQTDPWDNSDDIMTIIYAEFEDGTPSRLDFWLTHNDFYEDGEDEILTESTVSLDYDDVKELAQILANLSTINAKVSMSNE</sequence>
<accession>A0A268S688</accession>
<proteinExistence type="predicted"/>
<name>A0A268S688_SHOCL</name>
<dbReference type="AlphaFoldDB" id="A0A268S688"/>
<evidence type="ECO:0000313" key="1">
    <source>
        <dbReference type="EMBL" id="PAF27436.1"/>
    </source>
</evidence>
<reference evidence="1 2" key="1">
    <citation type="submission" date="2017-07" db="EMBL/GenBank/DDBJ databases">
        <title>Isolation and whole genome analysis of endospore-forming bacteria from heroin.</title>
        <authorList>
            <person name="Kalinowski J."/>
            <person name="Ahrens B."/>
            <person name="Al-Dilaimi A."/>
            <person name="Winkler A."/>
            <person name="Wibberg D."/>
            <person name="Schleenbecker U."/>
            <person name="Ruckert C."/>
            <person name="Wolfel R."/>
            <person name="Grass G."/>
        </authorList>
    </citation>
    <scope>NUCLEOTIDE SEQUENCE [LARGE SCALE GENOMIC DNA]</scope>
    <source>
        <strain evidence="1 2">7523-2</strain>
    </source>
</reference>
<dbReference type="RefSeq" id="WP_095327780.1">
    <property type="nucleotide sequence ID" value="NZ_NPBS01000013.1"/>
</dbReference>
<dbReference type="EMBL" id="NPBS01000013">
    <property type="protein sequence ID" value="PAF27436.1"/>
    <property type="molecule type" value="Genomic_DNA"/>
</dbReference>
<gene>
    <name evidence="1" type="ORF">CHH61_03305</name>
</gene>